<dbReference type="PROSITE" id="PS51186">
    <property type="entry name" value="GNAT"/>
    <property type="match status" value="1"/>
</dbReference>
<dbReference type="Proteomes" id="UP000199427">
    <property type="component" value="Unassembled WGS sequence"/>
</dbReference>
<keyword evidence="3" id="KW-1185">Reference proteome</keyword>
<evidence type="ECO:0000313" key="3">
    <source>
        <dbReference type="Proteomes" id="UP000199427"/>
    </source>
</evidence>
<dbReference type="GO" id="GO:0016747">
    <property type="term" value="F:acyltransferase activity, transferring groups other than amino-acyl groups"/>
    <property type="evidence" value="ECO:0007669"/>
    <property type="project" value="InterPro"/>
</dbReference>
<dbReference type="Gene3D" id="3.40.630.30">
    <property type="match status" value="1"/>
</dbReference>
<gene>
    <name evidence="2" type="ORF">SAMN05216362_13238</name>
</gene>
<dbReference type="EMBL" id="FOES01000032">
    <property type="protein sequence ID" value="SEQ89368.1"/>
    <property type="molecule type" value="Genomic_DNA"/>
</dbReference>
<protein>
    <submittedName>
        <fullName evidence="2">Acetyltransferase (GNAT) family protein</fullName>
    </submittedName>
</protein>
<dbReference type="AlphaFoldDB" id="A0A1H9JRG3"/>
<dbReference type="Pfam" id="PF00583">
    <property type="entry name" value="Acetyltransf_1"/>
    <property type="match status" value="1"/>
</dbReference>
<dbReference type="RefSeq" id="WP_091774710.1">
    <property type="nucleotide sequence ID" value="NZ_FOES01000032.1"/>
</dbReference>
<name>A0A1H9JRG3_9BACI</name>
<dbReference type="InterPro" id="IPR016181">
    <property type="entry name" value="Acyl_CoA_acyltransferase"/>
</dbReference>
<evidence type="ECO:0000313" key="2">
    <source>
        <dbReference type="EMBL" id="SEQ89368.1"/>
    </source>
</evidence>
<sequence length="145" mass="17183">MNTYPIKELQSQDEILEAFPIMNQLRTHLDEATYLDLVQEAQEKDRYKMFALIDQNEIVAVIGFKPMTTLYYGRFVWVCDLVTDSNKRSKGYGEKLLSFVHEWAKENHYESVALSSGLQRHEAHRFYENKMNYDKVSFVFKNNLK</sequence>
<feature type="domain" description="N-acetyltransferase" evidence="1">
    <location>
        <begin position="4"/>
        <end position="145"/>
    </location>
</feature>
<dbReference type="InterPro" id="IPR000182">
    <property type="entry name" value="GNAT_dom"/>
</dbReference>
<dbReference type="STRING" id="571933.SAMN05216362_13238"/>
<reference evidence="2 3" key="1">
    <citation type="submission" date="2016-10" db="EMBL/GenBank/DDBJ databases">
        <authorList>
            <person name="de Groot N.N."/>
        </authorList>
    </citation>
    <scope>NUCLEOTIDE SEQUENCE [LARGE SCALE GENOMIC DNA]</scope>
    <source>
        <strain evidence="2 3">DSM 21633</strain>
    </source>
</reference>
<organism evidence="2 3">
    <name type="scientific">Piscibacillus halophilus</name>
    <dbReference type="NCBI Taxonomy" id="571933"/>
    <lineage>
        <taxon>Bacteria</taxon>
        <taxon>Bacillati</taxon>
        <taxon>Bacillota</taxon>
        <taxon>Bacilli</taxon>
        <taxon>Bacillales</taxon>
        <taxon>Bacillaceae</taxon>
        <taxon>Piscibacillus</taxon>
    </lineage>
</organism>
<dbReference type="OrthoDB" id="9805924at2"/>
<dbReference type="CDD" id="cd04301">
    <property type="entry name" value="NAT_SF"/>
    <property type="match status" value="1"/>
</dbReference>
<accession>A0A1H9JRG3</accession>
<proteinExistence type="predicted"/>
<evidence type="ECO:0000259" key="1">
    <source>
        <dbReference type="PROSITE" id="PS51186"/>
    </source>
</evidence>
<dbReference type="SUPFAM" id="SSF55729">
    <property type="entry name" value="Acyl-CoA N-acyltransferases (Nat)"/>
    <property type="match status" value="1"/>
</dbReference>
<keyword evidence="2" id="KW-0808">Transferase</keyword>